<sequence length="72" mass="8301">MLPHSPAYDPPNALSITYSNIHCLLINLLLNQQLPDPGFLNHLLQTTVSFHHHIASLMVLLFMDHLWARLYQ</sequence>
<evidence type="ECO:0000313" key="2">
    <source>
        <dbReference type="Proteomes" id="UP000694892"/>
    </source>
</evidence>
<name>A0A974HD19_XENLA</name>
<dbReference type="EMBL" id="CM004478">
    <property type="protein sequence ID" value="OCT73472.1"/>
    <property type="molecule type" value="Genomic_DNA"/>
</dbReference>
<protein>
    <submittedName>
        <fullName evidence="1">Uncharacterized protein</fullName>
    </submittedName>
</protein>
<organism evidence="1 2">
    <name type="scientific">Xenopus laevis</name>
    <name type="common">African clawed frog</name>
    <dbReference type="NCBI Taxonomy" id="8355"/>
    <lineage>
        <taxon>Eukaryota</taxon>
        <taxon>Metazoa</taxon>
        <taxon>Chordata</taxon>
        <taxon>Craniata</taxon>
        <taxon>Vertebrata</taxon>
        <taxon>Euteleostomi</taxon>
        <taxon>Amphibia</taxon>
        <taxon>Batrachia</taxon>
        <taxon>Anura</taxon>
        <taxon>Pipoidea</taxon>
        <taxon>Pipidae</taxon>
        <taxon>Xenopodinae</taxon>
        <taxon>Xenopus</taxon>
        <taxon>Xenopus</taxon>
    </lineage>
</organism>
<evidence type="ECO:0000313" key="1">
    <source>
        <dbReference type="EMBL" id="OCT73472.1"/>
    </source>
</evidence>
<proteinExistence type="predicted"/>
<accession>A0A974HD19</accession>
<reference evidence="2" key="1">
    <citation type="journal article" date="2016" name="Nature">
        <title>Genome evolution in the allotetraploid frog Xenopus laevis.</title>
        <authorList>
            <person name="Session A.M."/>
            <person name="Uno Y."/>
            <person name="Kwon T."/>
            <person name="Chapman J.A."/>
            <person name="Toyoda A."/>
            <person name="Takahashi S."/>
            <person name="Fukui A."/>
            <person name="Hikosaka A."/>
            <person name="Suzuki A."/>
            <person name="Kondo M."/>
            <person name="van Heeringen S.J."/>
            <person name="Quigley I."/>
            <person name="Heinz S."/>
            <person name="Ogino H."/>
            <person name="Ochi H."/>
            <person name="Hellsten U."/>
            <person name="Lyons J.B."/>
            <person name="Simakov O."/>
            <person name="Putnam N."/>
            <person name="Stites J."/>
            <person name="Kuroki Y."/>
            <person name="Tanaka T."/>
            <person name="Michiue T."/>
            <person name="Watanabe M."/>
            <person name="Bogdanovic O."/>
            <person name="Lister R."/>
            <person name="Georgiou G."/>
            <person name="Paranjpe S.S."/>
            <person name="van Kruijsbergen I."/>
            <person name="Shu S."/>
            <person name="Carlson J."/>
            <person name="Kinoshita T."/>
            <person name="Ohta Y."/>
            <person name="Mawaribuchi S."/>
            <person name="Jenkins J."/>
            <person name="Grimwood J."/>
            <person name="Schmutz J."/>
            <person name="Mitros T."/>
            <person name="Mozaffari S.V."/>
            <person name="Suzuki Y."/>
            <person name="Haramoto Y."/>
            <person name="Yamamoto T.S."/>
            <person name="Takagi C."/>
            <person name="Heald R."/>
            <person name="Miller K."/>
            <person name="Haudenschild C."/>
            <person name="Kitzman J."/>
            <person name="Nakayama T."/>
            <person name="Izutsu Y."/>
            <person name="Robert J."/>
            <person name="Fortriede J."/>
            <person name="Burns K."/>
            <person name="Lotay V."/>
            <person name="Karimi K."/>
            <person name="Yasuoka Y."/>
            <person name="Dichmann D.S."/>
            <person name="Flajnik M.F."/>
            <person name="Houston D.W."/>
            <person name="Shendure J."/>
            <person name="DuPasquier L."/>
            <person name="Vize P.D."/>
            <person name="Zorn A.M."/>
            <person name="Ito M."/>
            <person name="Marcotte E.M."/>
            <person name="Wallingford J.B."/>
            <person name="Ito Y."/>
            <person name="Asashima M."/>
            <person name="Ueno N."/>
            <person name="Matsuda Y."/>
            <person name="Veenstra G.J."/>
            <person name="Fujiyama A."/>
            <person name="Harland R.M."/>
            <person name="Taira M."/>
            <person name="Rokhsar D.S."/>
        </authorList>
    </citation>
    <scope>NUCLEOTIDE SEQUENCE [LARGE SCALE GENOMIC DNA]</scope>
    <source>
        <strain evidence="2">J</strain>
    </source>
</reference>
<dbReference type="AlphaFoldDB" id="A0A974HD19"/>
<dbReference type="Proteomes" id="UP000694892">
    <property type="component" value="Chromosome 7L"/>
</dbReference>
<gene>
    <name evidence="1" type="ORF">XELAEV_18036449mg</name>
</gene>